<name>A0AAW1Q213_9CHLO</name>
<feature type="region of interest" description="Disordered" evidence="5">
    <location>
        <begin position="358"/>
        <end position="380"/>
    </location>
</feature>
<dbReference type="AlphaFoldDB" id="A0AAW1Q213"/>
<keyword evidence="4" id="KW-0949">S-adenosyl-L-methionine</keyword>
<dbReference type="EMBL" id="JALJOR010000007">
    <property type="protein sequence ID" value="KAK9814807.1"/>
    <property type="molecule type" value="Genomic_DNA"/>
</dbReference>
<dbReference type="SUPFAM" id="SSF53335">
    <property type="entry name" value="S-adenosyl-L-methionine-dependent methyltransferases"/>
    <property type="match status" value="1"/>
</dbReference>
<protein>
    <submittedName>
        <fullName evidence="6">Uncharacterized protein</fullName>
    </submittedName>
</protein>
<organism evidence="6 7">
    <name type="scientific">[Myrmecia] bisecta</name>
    <dbReference type="NCBI Taxonomy" id="41462"/>
    <lineage>
        <taxon>Eukaryota</taxon>
        <taxon>Viridiplantae</taxon>
        <taxon>Chlorophyta</taxon>
        <taxon>core chlorophytes</taxon>
        <taxon>Trebouxiophyceae</taxon>
        <taxon>Trebouxiales</taxon>
        <taxon>Trebouxiaceae</taxon>
        <taxon>Myrmecia</taxon>
    </lineage>
</organism>
<dbReference type="PANTHER" id="PTHR11265:SF0">
    <property type="entry name" value="12S RRNA N4-METHYLCYTIDINE METHYLTRANSFERASE"/>
    <property type="match status" value="1"/>
</dbReference>
<dbReference type="GO" id="GO:0071424">
    <property type="term" value="F:rRNA (cytosine-N4-)-methyltransferase activity"/>
    <property type="evidence" value="ECO:0007669"/>
    <property type="project" value="TreeGrafter"/>
</dbReference>
<keyword evidence="3" id="KW-0808">Transferase</keyword>
<dbReference type="Pfam" id="PF01795">
    <property type="entry name" value="Methyltransf_5"/>
    <property type="match status" value="1"/>
</dbReference>
<accession>A0AAW1Q213</accession>
<evidence type="ECO:0000313" key="6">
    <source>
        <dbReference type="EMBL" id="KAK9814807.1"/>
    </source>
</evidence>
<evidence type="ECO:0000256" key="5">
    <source>
        <dbReference type="SAM" id="MobiDB-lite"/>
    </source>
</evidence>
<dbReference type="Gene3D" id="1.10.150.170">
    <property type="entry name" value="Putative methyltransferase TM0872, insert domain"/>
    <property type="match status" value="1"/>
</dbReference>
<dbReference type="Proteomes" id="UP001489004">
    <property type="component" value="Unassembled WGS sequence"/>
</dbReference>
<evidence type="ECO:0000256" key="4">
    <source>
        <dbReference type="ARBA" id="ARBA00022691"/>
    </source>
</evidence>
<reference evidence="6 7" key="1">
    <citation type="journal article" date="2024" name="Nat. Commun.">
        <title>Phylogenomics reveals the evolutionary origins of lichenization in chlorophyte algae.</title>
        <authorList>
            <person name="Puginier C."/>
            <person name="Libourel C."/>
            <person name="Otte J."/>
            <person name="Skaloud P."/>
            <person name="Haon M."/>
            <person name="Grisel S."/>
            <person name="Petersen M."/>
            <person name="Berrin J.G."/>
            <person name="Delaux P.M."/>
            <person name="Dal Grande F."/>
            <person name="Keller J."/>
        </authorList>
    </citation>
    <scope>NUCLEOTIDE SEQUENCE [LARGE SCALE GENOMIC DNA]</scope>
    <source>
        <strain evidence="6 7">SAG 2043</strain>
    </source>
</reference>
<comment type="caution">
    <text evidence="6">The sequence shown here is derived from an EMBL/GenBank/DDBJ whole genome shotgun (WGS) entry which is preliminary data.</text>
</comment>
<dbReference type="HAMAP" id="MF_01007">
    <property type="entry name" value="16SrRNA_methyltr_H"/>
    <property type="match status" value="1"/>
</dbReference>
<evidence type="ECO:0000256" key="1">
    <source>
        <dbReference type="ARBA" id="ARBA00010396"/>
    </source>
</evidence>
<sequence length="380" mass="42034">MGPHCLSCHIGVLRLCCVPRQLTSLTSPQYLVRQLATRACAANIPQQQAPTSAEPHIPVLLTAVLDHFRPLQLEVYVDGTLGAGGHATALLQQHPEMHTLVGLDVDPVAHTIAAAKLQRVQPPHTQLRLLQGNFCQVKALLQQLPGQLHEGRVNGILLDLGTSSMQIDTAERGFSFLREGPLDMRMGPSARLSAEELLNTWPEAELGRIFREYGEERFWKGITRRIVEARQTEPLHSTQQIVSLVGGPSYRQSSGSRKPGSRQIHPATRVFQALRIAVNEELTVLETALPDMLSCLAPGGRLGVISFHSLEDRIVKWQFLRAAGRGSEPYSAAGMQAQLMEEPRKAEAKILTKRPIVADEEERQANPRSRSAKLRFVEKL</sequence>
<evidence type="ECO:0000313" key="7">
    <source>
        <dbReference type="Proteomes" id="UP001489004"/>
    </source>
</evidence>
<evidence type="ECO:0000256" key="2">
    <source>
        <dbReference type="ARBA" id="ARBA00022603"/>
    </source>
</evidence>
<comment type="similarity">
    <text evidence="1">Belongs to the methyltransferase superfamily. RsmH family.</text>
</comment>
<dbReference type="Gene3D" id="3.40.50.150">
    <property type="entry name" value="Vaccinia Virus protein VP39"/>
    <property type="match status" value="1"/>
</dbReference>
<dbReference type="InterPro" id="IPR023397">
    <property type="entry name" value="SAM-dep_MeTrfase_MraW_recog"/>
</dbReference>
<gene>
    <name evidence="6" type="ORF">WJX72_011869</name>
</gene>
<keyword evidence="7" id="KW-1185">Reference proteome</keyword>
<dbReference type="GO" id="GO:0070475">
    <property type="term" value="P:rRNA base methylation"/>
    <property type="evidence" value="ECO:0007669"/>
    <property type="project" value="TreeGrafter"/>
</dbReference>
<proteinExistence type="inferred from homology"/>
<dbReference type="NCBIfam" id="TIGR00006">
    <property type="entry name" value="16S rRNA (cytosine(1402)-N(4))-methyltransferase RsmH"/>
    <property type="match status" value="1"/>
</dbReference>
<dbReference type="InterPro" id="IPR002903">
    <property type="entry name" value="RsmH"/>
</dbReference>
<dbReference type="PANTHER" id="PTHR11265">
    <property type="entry name" value="S-ADENOSYL-METHYLTRANSFERASE MRAW"/>
    <property type="match status" value="1"/>
</dbReference>
<evidence type="ECO:0000256" key="3">
    <source>
        <dbReference type="ARBA" id="ARBA00022679"/>
    </source>
</evidence>
<dbReference type="SUPFAM" id="SSF81799">
    <property type="entry name" value="Putative methyltransferase TM0872, insert domain"/>
    <property type="match status" value="1"/>
</dbReference>
<dbReference type="InterPro" id="IPR029063">
    <property type="entry name" value="SAM-dependent_MTases_sf"/>
</dbReference>
<keyword evidence="2" id="KW-0489">Methyltransferase</keyword>